<dbReference type="RefSeq" id="WP_094827163.1">
    <property type="nucleotide sequence ID" value="NZ_NEVL01000003.1"/>
</dbReference>
<dbReference type="CDD" id="cd06578">
    <property type="entry name" value="HemD"/>
    <property type="match status" value="1"/>
</dbReference>
<dbReference type="EMBL" id="NEVL01000003">
    <property type="protein sequence ID" value="OZI36357.1"/>
    <property type="molecule type" value="Genomic_DNA"/>
</dbReference>
<protein>
    <recommendedName>
        <fullName evidence="7 9">Uroporphyrinogen-III synthase</fullName>
        <ecNumber evidence="3 9">4.2.1.75</ecNumber>
    </recommendedName>
</protein>
<dbReference type="GO" id="GO:0004852">
    <property type="term" value="F:uroporphyrinogen-III synthase activity"/>
    <property type="evidence" value="ECO:0007669"/>
    <property type="project" value="UniProtKB-UniRule"/>
</dbReference>
<proteinExistence type="inferred from homology"/>
<dbReference type="Pfam" id="PF02602">
    <property type="entry name" value="HEM4"/>
    <property type="match status" value="1"/>
</dbReference>
<accession>A0A261SH87</accession>
<dbReference type="GO" id="GO:0006782">
    <property type="term" value="P:protoporphyrinogen IX biosynthetic process"/>
    <property type="evidence" value="ECO:0007669"/>
    <property type="project" value="UniProtKB-UniRule"/>
</dbReference>
<comment type="pathway">
    <text evidence="1 9">Porphyrin-containing compound metabolism; protoporphyrin-IX biosynthesis; coproporphyrinogen-III from 5-aminolevulinate: step 3/4.</text>
</comment>
<comment type="caution">
    <text evidence="11">The sequence shown here is derived from an EMBL/GenBank/DDBJ whole genome shotgun (WGS) entry which is preliminary data.</text>
</comment>
<dbReference type="GO" id="GO:0006780">
    <property type="term" value="P:uroporphyrinogen III biosynthetic process"/>
    <property type="evidence" value="ECO:0007669"/>
    <property type="project" value="UniProtKB-UniRule"/>
</dbReference>
<evidence type="ECO:0000256" key="9">
    <source>
        <dbReference type="RuleBase" id="RU366031"/>
    </source>
</evidence>
<feature type="domain" description="Tetrapyrrole biosynthesis uroporphyrinogen III synthase" evidence="10">
    <location>
        <begin position="16"/>
        <end position="240"/>
    </location>
</feature>
<dbReference type="EC" id="4.2.1.75" evidence="3 9"/>
<comment type="similarity">
    <text evidence="2 9">Belongs to the uroporphyrinogen-III synthase family.</text>
</comment>
<evidence type="ECO:0000313" key="12">
    <source>
        <dbReference type="Proteomes" id="UP000217005"/>
    </source>
</evidence>
<evidence type="ECO:0000256" key="7">
    <source>
        <dbReference type="ARBA" id="ARBA00040167"/>
    </source>
</evidence>
<evidence type="ECO:0000256" key="5">
    <source>
        <dbReference type="ARBA" id="ARBA00023244"/>
    </source>
</evidence>
<dbReference type="Proteomes" id="UP000217005">
    <property type="component" value="Unassembled WGS sequence"/>
</dbReference>
<name>A0A261SH87_9BORD</name>
<evidence type="ECO:0000259" key="10">
    <source>
        <dbReference type="Pfam" id="PF02602"/>
    </source>
</evidence>
<dbReference type="UniPathway" id="UPA00251">
    <property type="reaction ID" value="UER00320"/>
</dbReference>
<dbReference type="PANTHER" id="PTHR38042">
    <property type="entry name" value="UROPORPHYRINOGEN-III SYNTHASE, CHLOROPLASTIC"/>
    <property type="match status" value="1"/>
</dbReference>
<dbReference type="OrthoDB" id="9787650at2"/>
<gene>
    <name evidence="11" type="ORF">CEG14_15255</name>
</gene>
<evidence type="ECO:0000256" key="4">
    <source>
        <dbReference type="ARBA" id="ARBA00023239"/>
    </source>
</evidence>
<evidence type="ECO:0000256" key="3">
    <source>
        <dbReference type="ARBA" id="ARBA00013109"/>
    </source>
</evidence>
<evidence type="ECO:0000256" key="6">
    <source>
        <dbReference type="ARBA" id="ARBA00037589"/>
    </source>
</evidence>
<dbReference type="InterPro" id="IPR036108">
    <property type="entry name" value="4pyrrol_syn_uPrphyn_synt_sf"/>
</dbReference>
<sequence>MVPLAILTRPDGRNEALADRLRGAGWEAHGWPALALEPVLAAADLPDPAGFDLVVFVSGNAARLFLERWRARGGVAWPAATAAATVGPASAAALYESGAFGANTTVLHPGAEAPTHDSEALWAILSQRPLPRRVLIVRGTRGREWLAERLRDVGAAVTPLAVYRRVPCLWDDARLAQIRDWAARDVRAHWLLTSAESIAAVRANIARAHAGQWWSRGRAIITHPALAEALRVGGPGVAMVKECIPADEAIFAAFVAG</sequence>
<evidence type="ECO:0000256" key="8">
    <source>
        <dbReference type="ARBA" id="ARBA00048617"/>
    </source>
</evidence>
<comment type="catalytic activity">
    <reaction evidence="8 9">
        <text>hydroxymethylbilane = uroporphyrinogen III + H2O</text>
        <dbReference type="Rhea" id="RHEA:18965"/>
        <dbReference type="ChEBI" id="CHEBI:15377"/>
        <dbReference type="ChEBI" id="CHEBI:57308"/>
        <dbReference type="ChEBI" id="CHEBI:57845"/>
        <dbReference type="EC" id="4.2.1.75"/>
    </reaction>
</comment>
<dbReference type="PANTHER" id="PTHR38042:SF1">
    <property type="entry name" value="UROPORPHYRINOGEN-III SYNTHASE, CHLOROPLASTIC"/>
    <property type="match status" value="1"/>
</dbReference>
<dbReference type="InterPro" id="IPR039793">
    <property type="entry name" value="UROS/Hem4"/>
</dbReference>
<evidence type="ECO:0000256" key="1">
    <source>
        <dbReference type="ARBA" id="ARBA00004772"/>
    </source>
</evidence>
<evidence type="ECO:0000313" key="11">
    <source>
        <dbReference type="EMBL" id="OZI36357.1"/>
    </source>
</evidence>
<keyword evidence="5 9" id="KW-0627">Porphyrin biosynthesis</keyword>
<dbReference type="Gene3D" id="3.40.50.10090">
    <property type="match status" value="2"/>
</dbReference>
<dbReference type="InterPro" id="IPR003754">
    <property type="entry name" value="4pyrrol_synth_uPrphyn_synth"/>
</dbReference>
<comment type="function">
    <text evidence="6 9">Catalyzes cyclization of the linear tetrapyrrole, hydroxymethylbilane, to the macrocyclic uroporphyrinogen III.</text>
</comment>
<evidence type="ECO:0000256" key="2">
    <source>
        <dbReference type="ARBA" id="ARBA00008133"/>
    </source>
</evidence>
<dbReference type="SUPFAM" id="SSF69618">
    <property type="entry name" value="HemD-like"/>
    <property type="match status" value="1"/>
</dbReference>
<reference evidence="11 12" key="1">
    <citation type="submission" date="2017-05" db="EMBL/GenBank/DDBJ databases">
        <title>Complete and WGS of Bordetella genogroups.</title>
        <authorList>
            <person name="Spilker T."/>
            <person name="LiPuma J."/>
        </authorList>
    </citation>
    <scope>NUCLEOTIDE SEQUENCE [LARGE SCALE GENOMIC DNA]</scope>
    <source>
        <strain evidence="11 12">AU17610</strain>
    </source>
</reference>
<dbReference type="AlphaFoldDB" id="A0A261SH87"/>
<organism evidence="11 12">
    <name type="scientific">Bordetella genomosp. 1</name>
    <dbReference type="NCBI Taxonomy" id="1395607"/>
    <lineage>
        <taxon>Bacteria</taxon>
        <taxon>Pseudomonadati</taxon>
        <taxon>Pseudomonadota</taxon>
        <taxon>Betaproteobacteria</taxon>
        <taxon>Burkholderiales</taxon>
        <taxon>Alcaligenaceae</taxon>
        <taxon>Bordetella</taxon>
    </lineage>
</organism>
<keyword evidence="4 9" id="KW-0456">Lyase</keyword>